<organism evidence="1 2">
    <name type="scientific">Paragemmobacter ruber</name>
    <dbReference type="NCBI Taxonomy" id="1985673"/>
    <lineage>
        <taxon>Bacteria</taxon>
        <taxon>Pseudomonadati</taxon>
        <taxon>Pseudomonadota</taxon>
        <taxon>Alphaproteobacteria</taxon>
        <taxon>Rhodobacterales</taxon>
        <taxon>Paracoccaceae</taxon>
        <taxon>Paragemmobacter</taxon>
    </lineage>
</organism>
<comment type="caution">
    <text evidence="1">The sequence shown here is derived from an EMBL/GenBank/DDBJ whole genome shotgun (WGS) entry which is preliminary data.</text>
</comment>
<proteinExistence type="predicted"/>
<accession>A0ABW9Y0F0</accession>
<keyword evidence="2" id="KW-1185">Reference proteome</keyword>
<gene>
    <name evidence="1" type="ORF">GU920_00200</name>
</gene>
<reference evidence="2" key="1">
    <citation type="submission" date="2020-01" db="EMBL/GenBank/DDBJ databases">
        <title>Sphingomonas sp. strain CSW-10.</title>
        <authorList>
            <person name="Chen W.-M."/>
        </authorList>
    </citation>
    <scope>NUCLEOTIDE SEQUENCE [LARGE SCALE GENOMIC DNA]</scope>
    <source>
        <strain evidence="2">CCP-1</strain>
    </source>
</reference>
<dbReference type="RefSeq" id="WP_161764783.1">
    <property type="nucleotide sequence ID" value="NZ_JAAATW010000001.1"/>
</dbReference>
<protein>
    <submittedName>
        <fullName evidence="1">Uncharacterized protein</fullName>
    </submittedName>
</protein>
<name>A0ABW9Y0F0_9RHOB</name>
<evidence type="ECO:0000313" key="1">
    <source>
        <dbReference type="EMBL" id="NBE05949.1"/>
    </source>
</evidence>
<evidence type="ECO:0000313" key="2">
    <source>
        <dbReference type="Proteomes" id="UP001517376"/>
    </source>
</evidence>
<dbReference type="EMBL" id="JAAATW010000001">
    <property type="protein sequence ID" value="NBE05949.1"/>
    <property type="molecule type" value="Genomic_DNA"/>
</dbReference>
<sequence length="76" mass="8335">MVVAELRINTRPFCDALGRLDALARGGALLLCEVAQVMRAVEDADDLSIWAFRPDGTMVLQPAPWLADLIRAAEVR</sequence>
<dbReference type="Proteomes" id="UP001517376">
    <property type="component" value="Unassembled WGS sequence"/>
</dbReference>